<dbReference type="AlphaFoldDB" id="A0A7X1AZ94"/>
<reference evidence="2 3" key="1">
    <citation type="submission" date="2020-07" db="EMBL/GenBank/DDBJ databases">
        <authorList>
            <person name="Feng X."/>
        </authorList>
    </citation>
    <scope>NUCLEOTIDE SEQUENCE [LARGE SCALE GENOMIC DNA]</scope>
    <source>
        <strain evidence="2 3">JCM14086</strain>
    </source>
</reference>
<evidence type="ECO:0000313" key="2">
    <source>
        <dbReference type="EMBL" id="MBC2602697.1"/>
    </source>
</evidence>
<organism evidence="2 3">
    <name type="scientific">Puniceicoccus vermicola</name>
    <dbReference type="NCBI Taxonomy" id="388746"/>
    <lineage>
        <taxon>Bacteria</taxon>
        <taxon>Pseudomonadati</taxon>
        <taxon>Verrucomicrobiota</taxon>
        <taxon>Opitutia</taxon>
        <taxon>Puniceicoccales</taxon>
        <taxon>Puniceicoccaceae</taxon>
        <taxon>Puniceicoccus</taxon>
    </lineage>
</organism>
<accession>A0A7X1AZ94</accession>
<protein>
    <submittedName>
        <fullName evidence="2">Uncharacterized protein</fullName>
    </submittedName>
</protein>
<feature type="transmembrane region" description="Helical" evidence="1">
    <location>
        <begin position="41"/>
        <end position="62"/>
    </location>
</feature>
<keyword evidence="1" id="KW-0472">Membrane</keyword>
<keyword evidence="3" id="KW-1185">Reference proteome</keyword>
<dbReference type="Proteomes" id="UP000525652">
    <property type="component" value="Unassembled WGS sequence"/>
</dbReference>
<keyword evidence="1" id="KW-0812">Transmembrane</keyword>
<sequence length="70" mass="7268">MSGTPELQGLTGTVSFTVGVYTDNKPANGFMRLDQVEVSGAAIPESAPFGLVACVLALSLGLKCRNHRSS</sequence>
<evidence type="ECO:0000256" key="1">
    <source>
        <dbReference type="SAM" id="Phobius"/>
    </source>
</evidence>
<proteinExistence type="predicted"/>
<dbReference type="RefSeq" id="WP_185693363.1">
    <property type="nucleotide sequence ID" value="NZ_JACHVA010000101.1"/>
</dbReference>
<evidence type="ECO:0000313" key="3">
    <source>
        <dbReference type="Proteomes" id="UP000525652"/>
    </source>
</evidence>
<keyword evidence="1" id="KW-1133">Transmembrane helix</keyword>
<comment type="caution">
    <text evidence="2">The sequence shown here is derived from an EMBL/GenBank/DDBJ whole genome shotgun (WGS) entry which is preliminary data.</text>
</comment>
<gene>
    <name evidence="2" type="ORF">H5P30_13015</name>
</gene>
<dbReference type="EMBL" id="JACHVA010000101">
    <property type="protein sequence ID" value="MBC2602697.1"/>
    <property type="molecule type" value="Genomic_DNA"/>
</dbReference>
<name>A0A7X1AZ94_9BACT</name>